<evidence type="ECO:0000313" key="2">
    <source>
        <dbReference type="Proteomes" id="UP001151699"/>
    </source>
</evidence>
<keyword evidence="2" id="KW-1185">Reference proteome</keyword>
<dbReference type="Proteomes" id="UP001151699">
    <property type="component" value="Chromosome X"/>
</dbReference>
<sequence>MSSLLRVEDSRFKLELLDPAAWLQHSGGHAQLSEHELLFFRHLHRIVLQSVLHLQDVKSESVELIETTDDLTCKPVSGANLGLLDIHHRCHHIRL</sequence>
<organism evidence="1 2">
    <name type="scientific">Pseudolycoriella hygida</name>
    <dbReference type="NCBI Taxonomy" id="35572"/>
    <lineage>
        <taxon>Eukaryota</taxon>
        <taxon>Metazoa</taxon>
        <taxon>Ecdysozoa</taxon>
        <taxon>Arthropoda</taxon>
        <taxon>Hexapoda</taxon>
        <taxon>Insecta</taxon>
        <taxon>Pterygota</taxon>
        <taxon>Neoptera</taxon>
        <taxon>Endopterygota</taxon>
        <taxon>Diptera</taxon>
        <taxon>Nematocera</taxon>
        <taxon>Sciaroidea</taxon>
        <taxon>Sciaridae</taxon>
        <taxon>Pseudolycoriella</taxon>
    </lineage>
</organism>
<comment type="caution">
    <text evidence="1">The sequence shown here is derived from an EMBL/GenBank/DDBJ whole genome shotgun (WGS) entry which is preliminary data.</text>
</comment>
<evidence type="ECO:0000313" key="1">
    <source>
        <dbReference type="EMBL" id="KAJ6639117.1"/>
    </source>
</evidence>
<gene>
    <name evidence="1" type="ORF">Bhyg_11856</name>
</gene>
<accession>A0A9Q0MYL6</accession>
<dbReference type="EMBL" id="WJQU01000003">
    <property type="protein sequence ID" value="KAJ6639117.1"/>
    <property type="molecule type" value="Genomic_DNA"/>
</dbReference>
<proteinExistence type="predicted"/>
<protein>
    <submittedName>
        <fullName evidence="1">Uncharacterized protein</fullName>
    </submittedName>
</protein>
<name>A0A9Q0MYL6_9DIPT</name>
<dbReference type="AlphaFoldDB" id="A0A9Q0MYL6"/>
<reference evidence="1" key="1">
    <citation type="submission" date="2022-07" db="EMBL/GenBank/DDBJ databases">
        <authorList>
            <person name="Trinca V."/>
            <person name="Uliana J.V.C."/>
            <person name="Torres T.T."/>
            <person name="Ward R.J."/>
            <person name="Monesi N."/>
        </authorList>
    </citation>
    <scope>NUCLEOTIDE SEQUENCE</scope>
    <source>
        <strain evidence="1">HSMRA1968</strain>
        <tissue evidence="1">Whole embryos</tissue>
    </source>
</reference>